<evidence type="ECO:0000256" key="2">
    <source>
        <dbReference type="ARBA" id="ARBA00022527"/>
    </source>
</evidence>
<evidence type="ECO:0000256" key="4">
    <source>
        <dbReference type="ARBA" id="ARBA00022741"/>
    </source>
</evidence>
<dbReference type="Pfam" id="PF00069">
    <property type="entry name" value="Pkinase"/>
    <property type="match status" value="1"/>
</dbReference>
<protein>
    <recommendedName>
        <fullName evidence="7">Protein kinase domain-containing protein</fullName>
    </recommendedName>
</protein>
<dbReference type="SUPFAM" id="SSF56112">
    <property type="entry name" value="Protein kinase-like (PK-like)"/>
    <property type="match status" value="1"/>
</dbReference>
<evidence type="ECO:0000256" key="3">
    <source>
        <dbReference type="ARBA" id="ARBA00022679"/>
    </source>
</evidence>
<feature type="domain" description="Protein kinase" evidence="7">
    <location>
        <begin position="1"/>
        <end position="70"/>
    </location>
</feature>
<dbReference type="InterPro" id="IPR050205">
    <property type="entry name" value="CDPK_Ser/Thr_kinases"/>
</dbReference>
<keyword evidence="4" id="KW-0547">Nucleotide-binding</keyword>
<evidence type="ECO:0000313" key="9">
    <source>
        <dbReference type="Proteomes" id="UP000053660"/>
    </source>
</evidence>
<comment type="similarity">
    <text evidence="1">Belongs to the protein kinase superfamily. CAMK Ser/Thr protein kinase family.</text>
</comment>
<evidence type="ECO:0000256" key="1">
    <source>
        <dbReference type="ARBA" id="ARBA00006692"/>
    </source>
</evidence>
<keyword evidence="3" id="KW-0808">Transferase</keyword>
<dbReference type="EMBL" id="KN564383">
    <property type="protein sequence ID" value="KHJ85317.1"/>
    <property type="molecule type" value="Genomic_DNA"/>
</dbReference>
<dbReference type="OrthoDB" id="6764942at2759"/>
<dbReference type="InterPro" id="IPR000719">
    <property type="entry name" value="Prot_kinase_dom"/>
</dbReference>
<dbReference type="AlphaFoldDB" id="A0A0B1SP60"/>
<name>A0A0B1SP60_OESDE</name>
<keyword evidence="5" id="KW-0418">Kinase</keyword>
<organism evidence="8 9">
    <name type="scientific">Oesophagostomum dentatum</name>
    <name type="common">Nodular worm</name>
    <dbReference type="NCBI Taxonomy" id="61180"/>
    <lineage>
        <taxon>Eukaryota</taxon>
        <taxon>Metazoa</taxon>
        <taxon>Ecdysozoa</taxon>
        <taxon>Nematoda</taxon>
        <taxon>Chromadorea</taxon>
        <taxon>Rhabditida</taxon>
        <taxon>Rhabditina</taxon>
        <taxon>Rhabditomorpha</taxon>
        <taxon>Strongyloidea</taxon>
        <taxon>Strongylidae</taxon>
        <taxon>Oesophagostomum</taxon>
    </lineage>
</organism>
<evidence type="ECO:0000259" key="7">
    <source>
        <dbReference type="PROSITE" id="PS50011"/>
    </source>
</evidence>
<dbReference type="PANTHER" id="PTHR24349">
    <property type="entry name" value="SERINE/THREONINE-PROTEIN KINASE"/>
    <property type="match status" value="1"/>
</dbReference>
<dbReference type="Gene3D" id="1.10.510.10">
    <property type="entry name" value="Transferase(Phosphotransferase) domain 1"/>
    <property type="match status" value="1"/>
</dbReference>
<evidence type="ECO:0000256" key="5">
    <source>
        <dbReference type="ARBA" id="ARBA00022777"/>
    </source>
</evidence>
<dbReference type="InterPro" id="IPR011009">
    <property type="entry name" value="Kinase-like_dom_sf"/>
</dbReference>
<sequence>MLSGQVPFHARSKTESATEIMQRIRKAEFSFEGDAWRAVSSEAKQLINGLLTVDPKKRLSMQELSRHAWLNSSASMETPLQTPSVLPSFAGKHKVAAFETVPEEHSTASTPRPTQLGMISPDVMMNYRIPPAGTIRDTRGSDSS</sequence>
<keyword evidence="9" id="KW-1185">Reference proteome</keyword>
<reference evidence="8 9" key="1">
    <citation type="submission" date="2014-03" db="EMBL/GenBank/DDBJ databases">
        <title>Draft genome of the hookworm Oesophagostomum dentatum.</title>
        <authorList>
            <person name="Mitreva M."/>
        </authorList>
    </citation>
    <scope>NUCLEOTIDE SEQUENCE [LARGE SCALE GENOMIC DNA]</scope>
    <source>
        <strain evidence="8 9">OD-Hann</strain>
    </source>
</reference>
<keyword evidence="2" id="KW-0723">Serine/threonine-protein kinase</keyword>
<gene>
    <name evidence="8" type="ORF">OESDEN_14960</name>
</gene>
<dbReference type="GO" id="GO:0005524">
    <property type="term" value="F:ATP binding"/>
    <property type="evidence" value="ECO:0007669"/>
    <property type="project" value="UniProtKB-KW"/>
</dbReference>
<accession>A0A0B1SP60</accession>
<dbReference type="GO" id="GO:0004674">
    <property type="term" value="F:protein serine/threonine kinase activity"/>
    <property type="evidence" value="ECO:0007669"/>
    <property type="project" value="UniProtKB-KW"/>
</dbReference>
<evidence type="ECO:0000256" key="6">
    <source>
        <dbReference type="ARBA" id="ARBA00022840"/>
    </source>
</evidence>
<dbReference type="PROSITE" id="PS50011">
    <property type="entry name" value="PROTEIN_KINASE_DOM"/>
    <property type="match status" value="1"/>
</dbReference>
<proteinExistence type="inferred from homology"/>
<evidence type="ECO:0000313" key="8">
    <source>
        <dbReference type="EMBL" id="KHJ85317.1"/>
    </source>
</evidence>
<dbReference type="Proteomes" id="UP000053660">
    <property type="component" value="Unassembled WGS sequence"/>
</dbReference>
<keyword evidence="6" id="KW-0067">ATP-binding</keyword>